<gene>
    <name evidence="2" type="ORF">Abci_018_237</name>
    <name evidence="3" type="ORF">ACI01nite_03400</name>
</gene>
<keyword evidence="5" id="KW-1185">Reference proteome</keyword>
<comment type="caution">
    <text evidence="2">The sequence shown here is derived from an EMBL/GenBank/DDBJ whole genome shotgun (WGS) entry which is preliminary data.</text>
</comment>
<protein>
    <submittedName>
        <fullName evidence="2">Uncharacterized protein</fullName>
    </submittedName>
</protein>
<evidence type="ECO:0000313" key="5">
    <source>
        <dbReference type="Proteomes" id="UP000321891"/>
    </source>
</evidence>
<dbReference type="STRING" id="1231339.Abci_018_237"/>
<proteinExistence type="predicted"/>
<evidence type="ECO:0000256" key="1">
    <source>
        <dbReference type="SAM" id="Phobius"/>
    </source>
</evidence>
<dbReference type="AlphaFoldDB" id="A0A0D6N5R9"/>
<name>A0A0D6N5R9_9PROT</name>
<reference evidence="2 4" key="1">
    <citation type="submission" date="2012-11" db="EMBL/GenBank/DDBJ databases">
        <title>Whole genome sequence of Acetobacter cibinongensis 4H-1.</title>
        <authorList>
            <person name="Azuma Y."/>
            <person name="Higashiura N."/>
            <person name="Hirakawa H."/>
            <person name="Matsushita K."/>
        </authorList>
    </citation>
    <scope>NUCLEOTIDE SEQUENCE [LARGE SCALE GENOMIC DNA]</scope>
    <source>
        <strain evidence="2 4">4H-1</strain>
    </source>
</reference>
<feature type="transmembrane region" description="Helical" evidence="1">
    <location>
        <begin position="6"/>
        <end position="26"/>
    </location>
</feature>
<keyword evidence="1" id="KW-1133">Transmembrane helix</keyword>
<dbReference type="EMBL" id="BAMV01000018">
    <property type="protein sequence ID" value="GAN61367.1"/>
    <property type="molecule type" value="Genomic_DNA"/>
</dbReference>
<dbReference type="Proteomes" id="UP000321891">
    <property type="component" value="Unassembled WGS sequence"/>
</dbReference>
<dbReference type="EMBL" id="BJVU01000001">
    <property type="protein sequence ID" value="GEL57738.1"/>
    <property type="molecule type" value="Genomic_DNA"/>
</dbReference>
<accession>A0A6N3SMR2</accession>
<sequence>MAGRLVRLGVVIATLIMGLFVLGSLYKNFSHLQAPPAADAPVDHAPPTQQ</sequence>
<dbReference type="Proteomes" id="UP000032671">
    <property type="component" value="Unassembled WGS sequence"/>
</dbReference>
<keyword evidence="1" id="KW-0472">Membrane</keyword>
<evidence type="ECO:0000313" key="2">
    <source>
        <dbReference type="EMBL" id="GAN61367.1"/>
    </source>
</evidence>
<evidence type="ECO:0000313" key="4">
    <source>
        <dbReference type="Proteomes" id="UP000032671"/>
    </source>
</evidence>
<reference evidence="3 5" key="2">
    <citation type="submission" date="2019-07" db="EMBL/GenBank/DDBJ databases">
        <title>Whole genome shotgun sequence of Acetobacter cibinongensis NBRC 16605.</title>
        <authorList>
            <person name="Hosoyama A."/>
            <person name="Uohara A."/>
            <person name="Ohji S."/>
            <person name="Ichikawa N."/>
        </authorList>
    </citation>
    <scope>NUCLEOTIDE SEQUENCE [LARGE SCALE GENOMIC DNA]</scope>
    <source>
        <strain evidence="3 5">NBRC 16605</strain>
    </source>
</reference>
<dbReference type="RefSeq" id="WP_158319793.1">
    <property type="nucleotide sequence ID" value="NZ_BAMV01000018.1"/>
</dbReference>
<accession>A0A0D6N5R9</accession>
<evidence type="ECO:0000313" key="3">
    <source>
        <dbReference type="EMBL" id="GEL57738.1"/>
    </source>
</evidence>
<keyword evidence="1" id="KW-0812">Transmembrane</keyword>
<organism evidence="2 4">
    <name type="scientific">Acetobacter cibinongensis</name>
    <dbReference type="NCBI Taxonomy" id="146475"/>
    <lineage>
        <taxon>Bacteria</taxon>
        <taxon>Pseudomonadati</taxon>
        <taxon>Pseudomonadota</taxon>
        <taxon>Alphaproteobacteria</taxon>
        <taxon>Acetobacterales</taxon>
        <taxon>Acetobacteraceae</taxon>
        <taxon>Acetobacter</taxon>
    </lineage>
</organism>